<accession>A0ABD0VEZ4</accession>
<evidence type="ECO:0000313" key="1">
    <source>
        <dbReference type="EMBL" id="KAL0923717.1"/>
    </source>
</evidence>
<evidence type="ECO:0000313" key="2">
    <source>
        <dbReference type="Proteomes" id="UP001552299"/>
    </source>
</evidence>
<keyword evidence="2" id="KW-1185">Reference proteome</keyword>
<reference evidence="1 2" key="1">
    <citation type="journal article" date="2024" name="Plant Biotechnol. J.">
        <title>Dendrobium thyrsiflorum genome and its molecular insights into genes involved in important horticultural traits.</title>
        <authorList>
            <person name="Chen B."/>
            <person name="Wang J.Y."/>
            <person name="Zheng P.J."/>
            <person name="Li K.L."/>
            <person name="Liang Y.M."/>
            <person name="Chen X.F."/>
            <person name="Zhang C."/>
            <person name="Zhao X."/>
            <person name="He X."/>
            <person name="Zhang G.Q."/>
            <person name="Liu Z.J."/>
            <person name="Xu Q."/>
        </authorList>
    </citation>
    <scope>NUCLEOTIDE SEQUENCE [LARGE SCALE GENOMIC DNA]</scope>
    <source>
        <strain evidence="1">GZMU011</strain>
    </source>
</reference>
<dbReference type="Proteomes" id="UP001552299">
    <property type="component" value="Unassembled WGS sequence"/>
</dbReference>
<sequence>MLSPHLNRETKESGVEIIYALHVPDLAAHKVSILRSLSIAGPLPPSTMAPICVGETEVGEARSMENKGHRKLKVAIIHPDLGIGMHLELPLFIFY</sequence>
<dbReference type="EMBL" id="JANQDX010000006">
    <property type="protein sequence ID" value="KAL0923717.1"/>
    <property type="molecule type" value="Genomic_DNA"/>
</dbReference>
<gene>
    <name evidence="1" type="ORF">M5K25_007785</name>
</gene>
<name>A0ABD0VEZ4_DENTH</name>
<organism evidence="1 2">
    <name type="scientific">Dendrobium thyrsiflorum</name>
    <name type="common">Pinecone-like raceme dendrobium</name>
    <name type="synonym">Orchid</name>
    <dbReference type="NCBI Taxonomy" id="117978"/>
    <lineage>
        <taxon>Eukaryota</taxon>
        <taxon>Viridiplantae</taxon>
        <taxon>Streptophyta</taxon>
        <taxon>Embryophyta</taxon>
        <taxon>Tracheophyta</taxon>
        <taxon>Spermatophyta</taxon>
        <taxon>Magnoliopsida</taxon>
        <taxon>Liliopsida</taxon>
        <taxon>Asparagales</taxon>
        <taxon>Orchidaceae</taxon>
        <taxon>Epidendroideae</taxon>
        <taxon>Malaxideae</taxon>
        <taxon>Dendrobiinae</taxon>
        <taxon>Dendrobium</taxon>
    </lineage>
</organism>
<protein>
    <submittedName>
        <fullName evidence="1">Uncharacterized protein</fullName>
    </submittedName>
</protein>
<proteinExistence type="predicted"/>
<comment type="caution">
    <text evidence="1">The sequence shown here is derived from an EMBL/GenBank/DDBJ whole genome shotgun (WGS) entry which is preliminary data.</text>
</comment>
<dbReference type="AlphaFoldDB" id="A0ABD0VEZ4"/>